<protein>
    <submittedName>
        <fullName evidence="2">Uncharacterized protein</fullName>
    </submittedName>
</protein>
<keyword evidence="1" id="KW-0812">Transmembrane</keyword>
<proteinExistence type="predicted"/>
<dbReference type="KEGG" id="tah:SU86_002670"/>
<dbReference type="Proteomes" id="UP000266745">
    <property type="component" value="Chromosome"/>
</dbReference>
<organism evidence="2 3">
    <name type="scientific">Candidatus Nitrosotenuis cloacae</name>
    <dbReference type="NCBI Taxonomy" id="1603555"/>
    <lineage>
        <taxon>Archaea</taxon>
        <taxon>Nitrososphaerota</taxon>
        <taxon>Candidatus Nitrosotenuis</taxon>
    </lineage>
</organism>
<reference evidence="2 3" key="1">
    <citation type="journal article" date="2016" name="Sci. Rep.">
        <title>A novel ammonia-oxidizing archaeon from wastewater treatment plant: Its enrichment, physiological and genomic characteristics.</title>
        <authorList>
            <person name="Li Y."/>
            <person name="Ding K."/>
            <person name="Wen X."/>
            <person name="Zhang B."/>
            <person name="Shen B."/>
            <person name="Yang Y."/>
        </authorList>
    </citation>
    <scope>NUCLEOTIDE SEQUENCE [LARGE SCALE GENOMIC DNA]</scope>
    <source>
        <strain evidence="2 3">SAT1</strain>
    </source>
</reference>
<evidence type="ECO:0000256" key="1">
    <source>
        <dbReference type="SAM" id="Phobius"/>
    </source>
</evidence>
<dbReference type="AlphaFoldDB" id="A0A3G1B1K0"/>
<feature type="transmembrane region" description="Helical" evidence="1">
    <location>
        <begin position="38"/>
        <end position="58"/>
    </location>
</feature>
<evidence type="ECO:0000313" key="3">
    <source>
        <dbReference type="Proteomes" id="UP000266745"/>
    </source>
</evidence>
<keyword evidence="1" id="KW-0472">Membrane</keyword>
<dbReference type="STRING" id="1603555.SU86_002670"/>
<dbReference type="GeneID" id="24875292"/>
<keyword evidence="3" id="KW-1185">Reference proteome</keyword>
<dbReference type="RefSeq" id="WP_048188105.1">
    <property type="nucleotide sequence ID" value="NZ_CP011097.1"/>
</dbReference>
<evidence type="ECO:0000313" key="2">
    <source>
        <dbReference type="EMBL" id="AJZ75464.1"/>
    </source>
</evidence>
<dbReference type="OrthoDB" id="375779at2157"/>
<sequence>MRLALFLIVVGCVLFVPLDVFALTKSLHDVHYKVGAPADIVPFLVLGGMFLVTLYGYYKSSHVGKYDKFTLHCTKCGSFTRGLKCVICEARK</sequence>
<gene>
    <name evidence="2" type="ORF">SU86_002670</name>
</gene>
<keyword evidence="1" id="KW-1133">Transmembrane helix</keyword>
<dbReference type="EMBL" id="CP011097">
    <property type="protein sequence ID" value="AJZ75464.1"/>
    <property type="molecule type" value="Genomic_DNA"/>
</dbReference>
<accession>A0A3G1B1K0</accession>
<name>A0A3G1B1K0_9ARCH</name>